<evidence type="ECO:0000313" key="4">
    <source>
        <dbReference type="Proteomes" id="UP000054270"/>
    </source>
</evidence>
<dbReference type="Proteomes" id="UP000054270">
    <property type="component" value="Unassembled WGS sequence"/>
</dbReference>
<dbReference type="OrthoDB" id="9995306at2759"/>
<dbReference type="Gene3D" id="3.40.50.300">
    <property type="entry name" value="P-loop containing nucleotide triphosphate hydrolases"/>
    <property type="match status" value="1"/>
</dbReference>
<dbReference type="AlphaFoldDB" id="A0A0D2NT24"/>
<dbReference type="STRING" id="945553.A0A0D2NT24"/>
<dbReference type="GO" id="GO:0033588">
    <property type="term" value="C:elongator holoenzyme complex"/>
    <property type="evidence" value="ECO:0007669"/>
    <property type="project" value="InterPro"/>
</dbReference>
<dbReference type="OMA" id="HRTLATH"/>
<name>A0A0D2NT24_HYPSF</name>
<evidence type="ECO:0000256" key="2">
    <source>
        <dbReference type="ARBA" id="ARBA00008837"/>
    </source>
</evidence>
<comment type="similarity">
    <text evidence="2">Belongs to the ELP6 family.</text>
</comment>
<dbReference type="InterPro" id="IPR018627">
    <property type="entry name" value="ELP6"/>
</dbReference>
<dbReference type="PANTHER" id="PTHR16184:SF6">
    <property type="entry name" value="ELONGATOR COMPLEX PROTEIN 6"/>
    <property type="match status" value="1"/>
</dbReference>
<dbReference type="UniPathway" id="UPA00988"/>
<reference evidence="4" key="1">
    <citation type="submission" date="2014-04" db="EMBL/GenBank/DDBJ databases">
        <title>Evolutionary Origins and Diversification of the Mycorrhizal Mutualists.</title>
        <authorList>
            <consortium name="DOE Joint Genome Institute"/>
            <consortium name="Mycorrhizal Genomics Consortium"/>
            <person name="Kohler A."/>
            <person name="Kuo A."/>
            <person name="Nagy L.G."/>
            <person name="Floudas D."/>
            <person name="Copeland A."/>
            <person name="Barry K.W."/>
            <person name="Cichocki N."/>
            <person name="Veneault-Fourrey C."/>
            <person name="LaButti K."/>
            <person name="Lindquist E.A."/>
            <person name="Lipzen A."/>
            <person name="Lundell T."/>
            <person name="Morin E."/>
            <person name="Murat C."/>
            <person name="Riley R."/>
            <person name="Ohm R."/>
            <person name="Sun H."/>
            <person name="Tunlid A."/>
            <person name="Henrissat B."/>
            <person name="Grigoriev I.V."/>
            <person name="Hibbett D.S."/>
            <person name="Martin F."/>
        </authorList>
    </citation>
    <scope>NUCLEOTIDE SEQUENCE [LARGE SCALE GENOMIC DNA]</scope>
    <source>
        <strain evidence="4">FD-334 SS-4</strain>
    </source>
</reference>
<gene>
    <name evidence="3" type="ORF">HYPSUDRAFT_186727</name>
</gene>
<evidence type="ECO:0008006" key="5">
    <source>
        <dbReference type="Google" id="ProtNLM"/>
    </source>
</evidence>
<evidence type="ECO:0000313" key="3">
    <source>
        <dbReference type="EMBL" id="KJA22034.1"/>
    </source>
</evidence>
<evidence type="ECO:0000256" key="1">
    <source>
        <dbReference type="ARBA" id="ARBA00005043"/>
    </source>
</evidence>
<organism evidence="3 4">
    <name type="scientific">Hypholoma sublateritium (strain FD-334 SS-4)</name>
    <dbReference type="NCBI Taxonomy" id="945553"/>
    <lineage>
        <taxon>Eukaryota</taxon>
        <taxon>Fungi</taxon>
        <taxon>Dikarya</taxon>
        <taxon>Basidiomycota</taxon>
        <taxon>Agaricomycotina</taxon>
        <taxon>Agaricomycetes</taxon>
        <taxon>Agaricomycetidae</taxon>
        <taxon>Agaricales</taxon>
        <taxon>Agaricineae</taxon>
        <taxon>Strophariaceae</taxon>
        <taxon>Hypholoma</taxon>
    </lineage>
</organism>
<sequence length="502" mass="56344">MRSLDSVLFYVNSQVILKKLPQAFQAFLGMPLDDQQFEETIVNIPETSSVLNVILQAIYRLSCTKHSPTFDHLLLAVRRMPLYGLQPKNYIFDSESSSSSLFDMLLSHAPLCPIQVYTLAAQFNIDELAVKCSSHLLSYRLSELTDELVTTMGAVYLRRLMVLHTSLIDTLKRVLLQPPPPHSAIQNCGFEDQKKLSRAWALTSSYLAWDSRPDLPIHQLQNTFLALGDHLQCEKCKEVLKLRVKEVVVRWVNVKMFELSDLPDGIILLITDTLAAPGDFILHRTLATHLKRHKSPRSLVLSVSEGIARWIALASKSNVSLQHHITTGALEFVDVLAFAQPPFITPEDDSSNGSGSLRDVIYRVQTYLDHTTNHEPPLIILDDITMLEWIGFPLLDVVRFFRALRSACLKANATLFVRHHTVTPNEPDELFRHLLQICNYHLEVSPLSSGKSGTISGEISLHPGFSAPLHPITYVSRSMATQYRLTDVGPVYFAKGTSGSVL</sequence>
<dbReference type="PANTHER" id="PTHR16184">
    <property type="entry name" value="ELONGATOR COMPLEX PROTEIN 6"/>
    <property type="match status" value="1"/>
</dbReference>
<dbReference type="Pfam" id="PF09807">
    <property type="entry name" value="ELP6"/>
    <property type="match status" value="1"/>
</dbReference>
<proteinExistence type="inferred from homology"/>
<accession>A0A0D2NT24</accession>
<dbReference type="EMBL" id="KN817553">
    <property type="protein sequence ID" value="KJA22034.1"/>
    <property type="molecule type" value="Genomic_DNA"/>
</dbReference>
<protein>
    <recommendedName>
        <fullName evidence="5">BTB domain-containing protein</fullName>
    </recommendedName>
</protein>
<dbReference type="InterPro" id="IPR027417">
    <property type="entry name" value="P-loop_NTPase"/>
</dbReference>
<keyword evidence="4" id="KW-1185">Reference proteome</keyword>
<dbReference type="GO" id="GO:0002098">
    <property type="term" value="P:tRNA wobble uridine modification"/>
    <property type="evidence" value="ECO:0007669"/>
    <property type="project" value="InterPro"/>
</dbReference>
<comment type="pathway">
    <text evidence="1">tRNA modification; 5-methoxycarbonylmethyl-2-thiouridine-tRNA biosynthesis.</text>
</comment>